<organism evidence="1 2">
    <name type="scientific">Candidatus Uhrbacteria bacterium CG_4_9_14_3_um_filter_50_9</name>
    <dbReference type="NCBI Taxonomy" id="1975035"/>
    <lineage>
        <taxon>Bacteria</taxon>
        <taxon>Candidatus Uhriibacteriota</taxon>
    </lineage>
</organism>
<protein>
    <submittedName>
        <fullName evidence="1">Uncharacterized protein</fullName>
    </submittedName>
</protein>
<evidence type="ECO:0000313" key="2">
    <source>
        <dbReference type="Proteomes" id="UP000229385"/>
    </source>
</evidence>
<dbReference type="Proteomes" id="UP000229385">
    <property type="component" value="Unassembled WGS sequence"/>
</dbReference>
<dbReference type="AlphaFoldDB" id="A0A2M7XDI7"/>
<gene>
    <name evidence="1" type="ORF">CO174_01270</name>
</gene>
<comment type="caution">
    <text evidence="1">The sequence shown here is derived from an EMBL/GenBank/DDBJ whole genome shotgun (WGS) entry which is preliminary data.</text>
</comment>
<evidence type="ECO:0000313" key="1">
    <source>
        <dbReference type="EMBL" id="PJA45947.1"/>
    </source>
</evidence>
<proteinExistence type="predicted"/>
<sequence length="119" mass="13707">MRIEHLGLRTMFLIPSVKVYNAKYSKTRQSVAMTIHNFLTRTFGGYTCASGNIYGYFSGADAPNEYDELREFRVSFEDDEAGTKLKKLQEFLATLCHDIHEECIYLERGQCTMLIYPDA</sequence>
<reference evidence="2" key="1">
    <citation type="submission" date="2017-09" db="EMBL/GenBank/DDBJ databases">
        <title>Depth-based differentiation of microbial function through sediment-hosted aquifers and enrichment of novel symbionts in the deep terrestrial subsurface.</title>
        <authorList>
            <person name="Probst A.J."/>
            <person name="Ladd B."/>
            <person name="Jarett J.K."/>
            <person name="Geller-Mcgrath D.E."/>
            <person name="Sieber C.M.K."/>
            <person name="Emerson J.B."/>
            <person name="Anantharaman K."/>
            <person name="Thomas B.C."/>
            <person name="Malmstrom R."/>
            <person name="Stieglmeier M."/>
            <person name="Klingl A."/>
            <person name="Woyke T."/>
            <person name="Ryan C.M."/>
            <person name="Banfield J.F."/>
        </authorList>
    </citation>
    <scope>NUCLEOTIDE SEQUENCE [LARGE SCALE GENOMIC DNA]</scope>
</reference>
<name>A0A2M7XDI7_9BACT</name>
<accession>A0A2M7XDI7</accession>
<dbReference type="EMBL" id="PFWU01000015">
    <property type="protein sequence ID" value="PJA45947.1"/>
    <property type="molecule type" value="Genomic_DNA"/>
</dbReference>